<organism evidence="11 12">
    <name type="scientific">Altererythrobacter arenosus</name>
    <dbReference type="NCBI Taxonomy" id="3032592"/>
    <lineage>
        <taxon>Bacteria</taxon>
        <taxon>Pseudomonadati</taxon>
        <taxon>Pseudomonadota</taxon>
        <taxon>Alphaproteobacteria</taxon>
        <taxon>Sphingomonadales</taxon>
        <taxon>Erythrobacteraceae</taxon>
        <taxon>Altererythrobacter</taxon>
    </lineage>
</organism>
<dbReference type="CDD" id="cd02655">
    <property type="entry name" value="RNAP_beta'_C"/>
    <property type="match status" value="1"/>
</dbReference>
<keyword evidence="2 7" id="KW-0808">Transferase</keyword>
<evidence type="ECO:0000256" key="3">
    <source>
        <dbReference type="ARBA" id="ARBA00022695"/>
    </source>
</evidence>
<dbReference type="Gene3D" id="2.40.50.100">
    <property type="match status" value="3"/>
</dbReference>
<comment type="cofactor">
    <cofactor evidence="7">
        <name>Zn(2+)</name>
        <dbReference type="ChEBI" id="CHEBI:29105"/>
    </cofactor>
    <text evidence="7">Binds 2 Zn(2+) ions per subunit.</text>
</comment>
<dbReference type="Gene3D" id="1.10.150.390">
    <property type="match status" value="1"/>
</dbReference>
<dbReference type="InterPro" id="IPR006592">
    <property type="entry name" value="RNA_pol_N"/>
</dbReference>
<feature type="compositionally biased region" description="Low complexity" evidence="9">
    <location>
        <begin position="1426"/>
        <end position="1435"/>
    </location>
</feature>
<dbReference type="InterPro" id="IPR038120">
    <property type="entry name" value="Rpb1_funnel_sf"/>
</dbReference>
<dbReference type="Proteomes" id="UP001215827">
    <property type="component" value="Chromosome"/>
</dbReference>
<feature type="binding site" evidence="7">
    <location>
        <position position="461"/>
    </location>
    <ligand>
        <name>Mg(2+)</name>
        <dbReference type="ChEBI" id="CHEBI:18420"/>
    </ligand>
</feature>
<dbReference type="InterPro" id="IPR007080">
    <property type="entry name" value="RNA_pol_Rpb1_1"/>
</dbReference>
<dbReference type="InterPro" id="IPR007066">
    <property type="entry name" value="RNA_pol_Rpb1_3"/>
</dbReference>
<evidence type="ECO:0000313" key="11">
    <source>
        <dbReference type="EMBL" id="WFL78930.1"/>
    </source>
</evidence>
<feature type="region of interest" description="Disordered" evidence="9">
    <location>
        <begin position="1394"/>
        <end position="1435"/>
    </location>
</feature>
<dbReference type="Pfam" id="PF05000">
    <property type="entry name" value="RNA_pol_Rpb1_4"/>
    <property type="match status" value="1"/>
</dbReference>
<keyword evidence="1 7" id="KW-0240">DNA-directed RNA polymerase</keyword>
<reference evidence="11 12" key="1">
    <citation type="submission" date="2023-03" db="EMBL/GenBank/DDBJ databases">
        <title>Altererythrobacter sp. CAU 1644 isolated from sand.</title>
        <authorList>
            <person name="Kim W."/>
        </authorList>
    </citation>
    <scope>NUCLEOTIDE SEQUENCE [LARGE SCALE GENOMIC DNA]</scope>
    <source>
        <strain evidence="11 12">CAU 1644</strain>
    </source>
</reference>
<comment type="catalytic activity">
    <reaction evidence="6 7 8">
        <text>RNA(n) + a ribonucleoside 5'-triphosphate = RNA(n+1) + diphosphate</text>
        <dbReference type="Rhea" id="RHEA:21248"/>
        <dbReference type="Rhea" id="RHEA-COMP:14527"/>
        <dbReference type="Rhea" id="RHEA-COMP:17342"/>
        <dbReference type="ChEBI" id="CHEBI:33019"/>
        <dbReference type="ChEBI" id="CHEBI:61557"/>
        <dbReference type="ChEBI" id="CHEBI:140395"/>
        <dbReference type="EC" id="2.7.7.6"/>
    </reaction>
</comment>
<comment type="subunit">
    <text evidence="7">The RNAP catalytic core consists of 2 alpha, 1 beta, 1 beta' and 1 omega subunit. When a sigma factor is associated with the core the holoenzyme is formed, which can initiate transcription.</text>
</comment>
<dbReference type="SUPFAM" id="SSF64484">
    <property type="entry name" value="beta and beta-prime subunits of DNA dependent RNA-polymerase"/>
    <property type="match status" value="1"/>
</dbReference>
<comment type="cofactor">
    <cofactor evidence="7">
        <name>Mg(2+)</name>
        <dbReference type="ChEBI" id="CHEBI:18420"/>
    </cofactor>
    <text evidence="7">Binds 1 Mg(2+) ion per subunit.</text>
</comment>
<name>A0ABY8FV99_9SPHN</name>
<proteinExistence type="inferred from homology"/>
<sequence length="1435" mass="159027">MNELTKFTNQLAKPETFDQIQIGIASPERIRSWSFGEIKKPETINYRTFKPERDGLFCARIFGPVKDYECLCGKYKRMKYKGVVCEKCGVEVTVTKVRRERMGHIELAAPVAHIWFLKSLPSRIGLLLDMQLKQLERVLYFESYIVTEPGLTALEKFQLLTEDELLEAQDEYGEDAFSAGIGAEAVKLMLMDLDLEQEREDLLEELATTKSALKPKKIIKRLKVVESFIDSGNRPEWMILEVIPVIPPELRPLVPLDGGRFATSDLNDLYRRVINRNNRLKRLIELRAPDIIVRNEKRMLQEAVDALFDNGRRGRVITGANKRPLKSLSDMLKGKQGRFRQNLLGKRVDYSGRSVIVTGPELKLHQCGLPKKMALELFKPFIYARLDAKGLSMTLKQAKKWVEKERKEVWDILDEVIREHPVLLNRAPTLHRLGIQAFEPVLIEGKAIQLHPLVCAAFNADFDGDQMAVHVPLSLEAQLEARVLMMSTNNILSPANGKPIIVPSQDMVLGLYYLSMERQEKTPEYIEEKDGTKIEKLPRFADMAEVHQALEVKSVSLHSRIIARVPQADEDGNVEMKRFITTPGRMLLGECLPKNHKVPFDIVNRLLTKKDIADVIDEVYRHTGQKDTVLFADAIMALGFRHAFKAGISFGKDDMIIPEEKIELVEQTKSLVADYEQQYQDGLITQQEKYNKVIDAWSRCGDQVADAMMEKIKSRPIDKDGKEAEINSIYMMSHSGARGSPAQMKQLAGMRGLMAKPSGEIIENPIISNFKEGLNVLEYFNSTHGARKGLADTALKTANSGYLTRRLVDVSQDCVIVTEDCKTENALEMRAIVQGGSVIASLGERILGRTVAEDIVNASTGDVIVKAGTLIDEPMVKEIEEAETQVAKIRSPLVCEAEQGVCATCYGRDLARGTPVNIGEAVGVIAAQSIGEPGTQLTMRTFHIGGAAQLNETSHLEAVSDGKVVYRDMPTIVDKKGRILSLARNGELAVIDKEGREREIHKVPYGTVLMHKDGAQVKEGERLAEWDPFTLPIITEQSGVVRYQDLIDGTTMEERVDEATGIAQRVVTELRASGRKKKEDLRPRLTLLGEETGKKGEETEAARYMLAPGTSLSVEDGQHVDAGDILARASREAAKTRDITGGLPRVAELFEARLPKDNAVIAKISGKIEFVREYKAKRKIAIVPEEGDAVEYLIPKTKVIDVQEGDFVKKGDTLISGSPNPHDILEVLGIEALAEYLVNEIQEVYRLQGVKINDKHIEVIVRQMLQKVEITDGGDTTLLPGEQVDLAEMLEINGRLAKGKAPAQGTPILLGITKASLQTRSFISAASFQETTRVLTQAAVEGKKDTLIGLKENVIVGRLIPAGTGAGMNRMRVTASSRDAALRAQWKKQQEALVAAGETEVEPEADAIPSEEAMKAAMGGSGGGSEAPAEAAAEE</sequence>
<dbReference type="InterPro" id="IPR044893">
    <property type="entry name" value="RNA_pol_Rpb1_clamp_domain"/>
</dbReference>
<keyword evidence="4 7" id="KW-0479">Metal-binding</keyword>
<dbReference type="HAMAP" id="MF_01322">
    <property type="entry name" value="RNApol_bact_RpoC"/>
    <property type="match status" value="1"/>
</dbReference>
<dbReference type="Pfam" id="PF04998">
    <property type="entry name" value="RNA_pol_Rpb1_5"/>
    <property type="match status" value="1"/>
</dbReference>
<protein>
    <recommendedName>
        <fullName evidence="7">DNA-directed RNA polymerase subunit beta'</fullName>
        <shortName evidence="7">RNAP subunit beta'</shortName>
        <ecNumber evidence="7">2.7.7.6</ecNumber>
    </recommendedName>
    <alternativeName>
        <fullName evidence="7">RNA polymerase subunit beta'</fullName>
    </alternativeName>
    <alternativeName>
        <fullName evidence="7">Transcriptase subunit beta'</fullName>
    </alternativeName>
</protein>
<evidence type="ECO:0000256" key="1">
    <source>
        <dbReference type="ARBA" id="ARBA00022478"/>
    </source>
</evidence>
<evidence type="ECO:0000256" key="5">
    <source>
        <dbReference type="ARBA" id="ARBA00023163"/>
    </source>
</evidence>
<feature type="binding site" evidence="7">
    <location>
        <position position="70"/>
    </location>
    <ligand>
        <name>Zn(2+)</name>
        <dbReference type="ChEBI" id="CHEBI:29105"/>
        <label>1</label>
    </ligand>
</feature>
<dbReference type="InterPro" id="IPR042102">
    <property type="entry name" value="RNA_pol_Rpb1_3_sf"/>
</dbReference>
<dbReference type="EC" id="2.7.7.6" evidence="7"/>
<dbReference type="Pfam" id="PF00623">
    <property type="entry name" value="RNA_pol_Rpb1_2"/>
    <property type="match status" value="1"/>
</dbReference>
<feature type="binding site" evidence="7">
    <location>
        <position position="465"/>
    </location>
    <ligand>
        <name>Mg(2+)</name>
        <dbReference type="ChEBI" id="CHEBI:18420"/>
    </ligand>
</feature>
<evidence type="ECO:0000256" key="8">
    <source>
        <dbReference type="RuleBase" id="RU004279"/>
    </source>
</evidence>
<gene>
    <name evidence="7 11" type="primary">rpoC</name>
    <name evidence="11" type="ORF">P7228_07665</name>
</gene>
<dbReference type="NCBIfam" id="TIGR02386">
    <property type="entry name" value="rpoC_TIGR"/>
    <property type="match status" value="1"/>
</dbReference>
<feature type="binding site" evidence="7">
    <location>
        <position position="905"/>
    </location>
    <ligand>
        <name>Zn(2+)</name>
        <dbReference type="ChEBI" id="CHEBI:29105"/>
        <label>2</label>
    </ligand>
</feature>
<dbReference type="GO" id="GO:0003899">
    <property type="term" value="F:DNA-directed RNA polymerase activity"/>
    <property type="evidence" value="ECO:0007669"/>
    <property type="project" value="UniProtKB-EC"/>
</dbReference>
<dbReference type="Gene3D" id="1.10.1790.20">
    <property type="match status" value="1"/>
</dbReference>
<evidence type="ECO:0000256" key="7">
    <source>
        <dbReference type="HAMAP-Rule" id="MF_01322"/>
    </source>
</evidence>
<comment type="function">
    <text evidence="7 8">DNA-dependent RNA polymerase catalyzes the transcription of DNA into RNA using the four ribonucleoside triphosphates as substrates.</text>
</comment>
<dbReference type="Gene3D" id="1.10.40.90">
    <property type="match status" value="1"/>
</dbReference>
<dbReference type="InterPro" id="IPR007081">
    <property type="entry name" value="RNA_pol_Rpb1_5"/>
</dbReference>
<feature type="binding site" evidence="7">
    <location>
        <position position="902"/>
    </location>
    <ligand>
        <name>Zn(2+)</name>
        <dbReference type="ChEBI" id="CHEBI:29105"/>
        <label>2</label>
    </ligand>
</feature>
<dbReference type="SMART" id="SM00663">
    <property type="entry name" value="RPOLA_N"/>
    <property type="match status" value="1"/>
</dbReference>
<evidence type="ECO:0000256" key="6">
    <source>
        <dbReference type="ARBA" id="ARBA00048552"/>
    </source>
</evidence>
<dbReference type="InterPro" id="IPR007083">
    <property type="entry name" value="RNA_pol_Rpb1_4"/>
</dbReference>
<feature type="binding site" evidence="7">
    <location>
        <position position="88"/>
    </location>
    <ligand>
        <name>Zn(2+)</name>
        <dbReference type="ChEBI" id="CHEBI:29105"/>
        <label>1</label>
    </ligand>
</feature>
<feature type="binding site" evidence="7">
    <location>
        <position position="821"/>
    </location>
    <ligand>
        <name>Zn(2+)</name>
        <dbReference type="ChEBI" id="CHEBI:29105"/>
        <label>2</label>
    </ligand>
</feature>
<feature type="binding site" evidence="7">
    <location>
        <position position="895"/>
    </location>
    <ligand>
        <name>Zn(2+)</name>
        <dbReference type="ChEBI" id="CHEBI:29105"/>
        <label>2</label>
    </ligand>
</feature>
<keyword evidence="7" id="KW-0460">Magnesium</keyword>
<dbReference type="Gene3D" id="4.10.860.120">
    <property type="entry name" value="RNA polymerase II, clamp domain"/>
    <property type="match status" value="1"/>
</dbReference>
<dbReference type="InterPro" id="IPR045867">
    <property type="entry name" value="DNA-dir_RpoC_beta_prime"/>
</dbReference>
<keyword evidence="7" id="KW-0862">Zinc</keyword>
<keyword evidence="3 7" id="KW-0548">Nucleotidyltransferase</keyword>
<evidence type="ECO:0000256" key="4">
    <source>
        <dbReference type="ARBA" id="ARBA00022723"/>
    </source>
</evidence>
<evidence type="ECO:0000256" key="9">
    <source>
        <dbReference type="SAM" id="MobiDB-lite"/>
    </source>
</evidence>
<dbReference type="InterPro" id="IPR012754">
    <property type="entry name" value="DNA-dir_RpoC_beta_prime_bact"/>
</dbReference>
<dbReference type="CDD" id="cd01609">
    <property type="entry name" value="RNAP_beta'_N"/>
    <property type="match status" value="1"/>
</dbReference>
<dbReference type="InterPro" id="IPR000722">
    <property type="entry name" value="RNA_pol_asu"/>
</dbReference>
<comment type="similarity">
    <text evidence="7 8">Belongs to the RNA polymerase beta' chain family.</text>
</comment>
<feature type="binding site" evidence="7">
    <location>
        <position position="72"/>
    </location>
    <ligand>
        <name>Zn(2+)</name>
        <dbReference type="ChEBI" id="CHEBI:29105"/>
        <label>1</label>
    </ligand>
</feature>
<feature type="binding site" evidence="7">
    <location>
        <position position="85"/>
    </location>
    <ligand>
        <name>Zn(2+)</name>
        <dbReference type="ChEBI" id="CHEBI:29105"/>
        <label>1</label>
    </ligand>
</feature>
<keyword evidence="5 7" id="KW-0804">Transcription</keyword>
<dbReference type="Pfam" id="PF04997">
    <property type="entry name" value="RNA_pol_Rpb1_1"/>
    <property type="match status" value="1"/>
</dbReference>
<dbReference type="Gene3D" id="1.10.274.100">
    <property type="entry name" value="RNA polymerase Rpb1, domain 3"/>
    <property type="match status" value="2"/>
</dbReference>
<dbReference type="Pfam" id="PF04983">
    <property type="entry name" value="RNA_pol_Rpb1_3"/>
    <property type="match status" value="1"/>
</dbReference>
<dbReference type="GO" id="GO:0000428">
    <property type="term" value="C:DNA-directed RNA polymerase complex"/>
    <property type="evidence" value="ECO:0007669"/>
    <property type="project" value="UniProtKB-KW"/>
</dbReference>
<keyword evidence="12" id="KW-1185">Reference proteome</keyword>
<evidence type="ECO:0000256" key="2">
    <source>
        <dbReference type="ARBA" id="ARBA00022679"/>
    </source>
</evidence>
<evidence type="ECO:0000313" key="12">
    <source>
        <dbReference type="Proteomes" id="UP001215827"/>
    </source>
</evidence>
<dbReference type="EMBL" id="CP121106">
    <property type="protein sequence ID" value="WFL78930.1"/>
    <property type="molecule type" value="Genomic_DNA"/>
</dbReference>
<evidence type="ECO:0000259" key="10">
    <source>
        <dbReference type="SMART" id="SM00663"/>
    </source>
</evidence>
<dbReference type="PANTHER" id="PTHR19376">
    <property type="entry name" value="DNA-DIRECTED RNA POLYMERASE"/>
    <property type="match status" value="1"/>
</dbReference>
<feature type="domain" description="RNA polymerase N-terminal" evidence="10">
    <location>
        <begin position="236"/>
        <end position="515"/>
    </location>
</feature>
<dbReference type="PANTHER" id="PTHR19376:SF54">
    <property type="entry name" value="DNA-DIRECTED RNA POLYMERASE SUBUNIT BETA"/>
    <property type="match status" value="1"/>
</dbReference>
<dbReference type="Gene3D" id="2.40.40.20">
    <property type="match status" value="1"/>
</dbReference>
<accession>A0ABY8FV99</accession>
<dbReference type="RefSeq" id="WP_278017619.1">
    <property type="nucleotide sequence ID" value="NZ_CP121106.1"/>
</dbReference>
<feature type="binding site" evidence="7">
    <location>
        <position position="463"/>
    </location>
    <ligand>
        <name>Mg(2+)</name>
        <dbReference type="ChEBI" id="CHEBI:18420"/>
    </ligand>
</feature>
<dbReference type="Gene3D" id="1.10.132.30">
    <property type="match status" value="1"/>
</dbReference>